<dbReference type="InterPro" id="IPR023378">
    <property type="entry name" value="YheA/YmcA-like_dom_sf"/>
</dbReference>
<dbReference type="EMBL" id="PJNH01000001">
    <property type="protein sequence ID" value="PKR78512.1"/>
    <property type="molecule type" value="Genomic_DNA"/>
</dbReference>
<dbReference type="Gene3D" id="1.20.1500.10">
    <property type="entry name" value="YheA/YmcA-like"/>
    <property type="match status" value="1"/>
</dbReference>
<dbReference type="InterPro" id="IPR052767">
    <property type="entry name" value="Bact_com_dev_regulator"/>
</dbReference>
<keyword evidence="2" id="KW-1185">Reference proteome</keyword>
<dbReference type="Pfam" id="PF06133">
    <property type="entry name" value="Com_YlbF"/>
    <property type="match status" value="1"/>
</dbReference>
<dbReference type="RefSeq" id="WP_101330256.1">
    <property type="nucleotide sequence ID" value="NZ_PJNH01000001.1"/>
</dbReference>
<evidence type="ECO:0000313" key="1">
    <source>
        <dbReference type="EMBL" id="PKR78512.1"/>
    </source>
</evidence>
<gene>
    <name evidence="1" type="ORF">CEY16_01790</name>
</gene>
<dbReference type="PANTHER" id="PTHR38448:SF2">
    <property type="entry name" value="REGULATORY PROTEIN YLBF"/>
    <property type="match status" value="1"/>
</dbReference>
<dbReference type="OrthoDB" id="2157513at2"/>
<protein>
    <submittedName>
        <fullName evidence="1">Regulator</fullName>
    </submittedName>
</protein>
<accession>A0A2I0QVZ5</accession>
<dbReference type="PANTHER" id="PTHR38448">
    <property type="entry name" value="REGULATORY PROTEIN YLBF-RELATED"/>
    <property type="match status" value="1"/>
</dbReference>
<comment type="caution">
    <text evidence="1">The sequence shown here is derived from an EMBL/GenBank/DDBJ whole genome shotgun (WGS) entry which is preliminary data.</text>
</comment>
<name>A0A2I0QVZ5_9BACI</name>
<sequence>MLANIEVIEVLEQAEKLGKMIKKSDDFEAYQSHQAELYSDGQAKKLVDDFTNMKDQYEDVQRFGRYHPDYYKIMKEIRTTKREMDMNDFVASYRQSETKLQELLDDVSEIIAHEISPSVKVPREGLALKDSGCGCGSGGGCGCAS</sequence>
<organism evidence="1 2">
    <name type="scientific">Halalkalibacillus sediminis</name>
    <dbReference type="NCBI Taxonomy" id="2018042"/>
    <lineage>
        <taxon>Bacteria</taxon>
        <taxon>Bacillati</taxon>
        <taxon>Bacillota</taxon>
        <taxon>Bacilli</taxon>
        <taxon>Bacillales</taxon>
        <taxon>Bacillaceae</taxon>
        <taxon>Halalkalibacillus</taxon>
    </lineage>
</organism>
<dbReference type="AlphaFoldDB" id="A0A2I0QVZ5"/>
<reference evidence="1 2" key="1">
    <citation type="submission" date="2017-06" db="EMBL/GenBank/DDBJ databases">
        <title>the draft geome sequence of Illustriluteabacillus marina B3227.</title>
        <authorList>
            <person name="He R.-H."/>
            <person name="Du Z.-J."/>
        </authorList>
    </citation>
    <scope>NUCLEOTIDE SEQUENCE [LARGE SCALE GENOMIC DNA]</scope>
    <source>
        <strain evidence="1 2">B3227</strain>
    </source>
</reference>
<evidence type="ECO:0000313" key="2">
    <source>
        <dbReference type="Proteomes" id="UP000243524"/>
    </source>
</evidence>
<dbReference type="Proteomes" id="UP000243524">
    <property type="component" value="Unassembled WGS sequence"/>
</dbReference>
<dbReference type="SUPFAM" id="SSF158622">
    <property type="entry name" value="YheA/YmcA-like"/>
    <property type="match status" value="1"/>
</dbReference>
<dbReference type="InterPro" id="IPR010368">
    <property type="entry name" value="Com_YlbF"/>
</dbReference>
<proteinExistence type="predicted"/>